<dbReference type="PANTHER" id="PTHR43787">
    <property type="entry name" value="FEMO COFACTOR BIOSYNTHESIS PROTEIN NIFB-RELATED"/>
    <property type="match status" value="1"/>
</dbReference>
<reference evidence="9" key="1">
    <citation type="journal article" date="2022" name="Int. J. Syst. Evol. Microbiol.">
        <title>Anaeromyxobacter oryzae sp. nov., Anaeromyxobacter diazotrophicus sp. nov. and Anaeromyxobacter paludicola sp. nov., isolated from paddy soils.</title>
        <authorList>
            <person name="Itoh H."/>
            <person name="Xu Z."/>
            <person name="Mise K."/>
            <person name="Masuda Y."/>
            <person name="Ushijima N."/>
            <person name="Hayakawa C."/>
            <person name="Shiratori Y."/>
            <person name="Senoo K."/>
        </authorList>
    </citation>
    <scope>NUCLEOTIDE SEQUENCE [LARGE SCALE GENOMIC DNA]</scope>
    <source>
        <strain evidence="9">Red232</strain>
    </source>
</reference>
<dbReference type="InterPro" id="IPR013785">
    <property type="entry name" value="Aldolase_TIM"/>
</dbReference>
<comment type="cofactor">
    <cofactor evidence="1">
        <name>[4Fe-4S] cluster</name>
        <dbReference type="ChEBI" id="CHEBI:49883"/>
    </cofactor>
</comment>
<feature type="domain" description="Radical SAM core" evidence="7">
    <location>
        <begin position="16"/>
        <end position="233"/>
    </location>
</feature>
<evidence type="ECO:0000256" key="2">
    <source>
        <dbReference type="ARBA" id="ARBA00022485"/>
    </source>
</evidence>
<keyword evidence="9" id="KW-1185">Reference proteome</keyword>
<gene>
    <name evidence="8" type="ORF">AMOR_37120</name>
</gene>
<dbReference type="RefSeq" id="WP_248353179.1">
    <property type="nucleotide sequence ID" value="NZ_AP025591.1"/>
</dbReference>
<dbReference type="Gene3D" id="3.20.20.70">
    <property type="entry name" value="Aldolase class I"/>
    <property type="match status" value="1"/>
</dbReference>
<evidence type="ECO:0000256" key="1">
    <source>
        <dbReference type="ARBA" id="ARBA00001966"/>
    </source>
</evidence>
<keyword evidence="6" id="KW-0411">Iron-sulfur</keyword>
<dbReference type="InterPro" id="IPR058240">
    <property type="entry name" value="rSAM_sf"/>
</dbReference>
<evidence type="ECO:0000256" key="4">
    <source>
        <dbReference type="ARBA" id="ARBA00022723"/>
    </source>
</evidence>
<evidence type="ECO:0000259" key="7">
    <source>
        <dbReference type="PROSITE" id="PS51918"/>
    </source>
</evidence>
<dbReference type="InterPro" id="IPR007197">
    <property type="entry name" value="rSAM"/>
</dbReference>
<keyword evidence="4" id="KW-0479">Metal-binding</keyword>
<keyword evidence="2" id="KW-0004">4Fe-4S</keyword>
<dbReference type="SFLD" id="SFLDG01067">
    <property type="entry name" value="SPASM/twitch_domain_containing"/>
    <property type="match status" value="1"/>
</dbReference>
<evidence type="ECO:0000256" key="6">
    <source>
        <dbReference type="ARBA" id="ARBA00023014"/>
    </source>
</evidence>
<name>A0ABM7WYV2_9BACT</name>
<keyword evidence="5" id="KW-0408">Iron</keyword>
<evidence type="ECO:0000313" key="9">
    <source>
        <dbReference type="Proteomes" id="UP001162891"/>
    </source>
</evidence>
<dbReference type="CDD" id="cd01335">
    <property type="entry name" value="Radical_SAM"/>
    <property type="match status" value="1"/>
</dbReference>
<dbReference type="SUPFAM" id="SSF102114">
    <property type="entry name" value="Radical SAM enzymes"/>
    <property type="match status" value="1"/>
</dbReference>
<organism evidence="8 9">
    <name type="scientific">Anaeromyxobacter oryzae</name>
    <dbReference type="NCBI Taxonomy" id="2918170"/>
    <lineage>
        <taxon>Bacteria</taxon>
        <taxon>Pseudomonadati</taxon>
        <taxon>Myxococcota</taxon>
        <taxon>Myxococcia</taxon>
        <taxon>Myxococcales</taxon>
        <taxon>Cystobacterineae</taxon>
        <taxon>Anaeromyxobacteraceae</taxon>
        <taxon>Anaeromyxobacter</taxon>
    </lineage>
</organism>
<dbReference type="SFLD" id="SFLDS00029">
    <property type="entry name" value="Radical_SAM"/>
    <property type="match status" value="1"/>
</dbReference>
<accession>A0ABM7WYV2</accession>
<dbReference type="PROSITE" id="PS51918">
    <property type="entry name" value="RADICAL_SAM"/>
    <property type="match status" value="1"/>
</dbReference>
<dbReference type="PANTHER" id="PTHR43787:SF3">
    <property type="entry name" value="ARYLSULFATASE REGULATORY PROTEIN"/>
    <property type="match status" value="1"/>
</dbReference>
<dbReference type="EMBL" id="AP025591">
    <property type="protein sequence ID" value="BDG04716.1"/>
    <property type="molecule type" value="Genomic_DNA"/>
</dbReference>
<evidence type="ECO:0000313" key="8">
    <source>
        <dbReference type="EMBL" id="BDG04716.1"/>
    </source>
</evidence>
<evidence type="ECO:0000256" key="3">
    <source>
        <dbReference type="ARBA" id="ARBA00022691"/>
    </source>
</evidence>
<sequence>MGLVASEGCCTVDGRERPRLRCLVDLDAPCNLKCLHCPRPSRGALDEGQRGASAAERVIERIEASGAEAVGVAFYGGEPLLVIDRLVEDSAALQEFCTWRGIQYRGGLVTNGTLLDGHTARLLRASGITRALVTLAGPPPFHDRQRPLAEGGPSFDRILSNVALARHWIDVMIRFDASDPSHLGPLSPLLRFLDREGLLVGRRPLELLVHRMSGYAAQARLLLDAEDGALTLDPDGGAIA</sequence>
<dbReference type="Proteomes" id="UP001162891">
    <property type="component" value="Chromosome"/>
</dbReference>
<proteinExistence type="predicted"/>
<dbReference type="Pfam" id="PF04055">
    <property type="entry name" value="Radical_SAM"/>
    <property type="match status" value="1"/>
</dbReference>
<protein>
    <recommendedName>
        <fullName evidence="7">Radical SAM core domain-containing protein</fullName>
    </recommendedName>
</protein>
<evidence type="ECO:0000256" key="5">
    <source>
        <dbReference type="ARBA" id="ARBA00023004"/>
    </source>
</evidence>
<keyword evidence="3" id="KW-0949">S-adenosyl-L-methionine</keyword>